<dbReference type="PROSITE" id="PS50297">
    <property type="entry name" value="ANK_REP_REGION"/>
    <property type="match status" value="6"/>
</dbReference>
<dbReference type="EnsemblMetazoa" id="XM_030999464">
    <property type="protein sequence ID" value="XP_030855324"/>
    <property type="gene ID" value="LOC576514"/>
</dbReference>
<feature type="repeat" description="ANK" evidence="1">
    <location>
        <begin position="246"/>
        <end position="269"/>
    </location>
</feature>
<evidence type="ECO:0000313" key="3">
    <source>
        <dbReference type="EnsemblMetazoa" id="XP_030855326"/>
    </source>
</evidence>
<evidence type="ECO:0000259" key="2">
    <source>
        <dbReference type="PROSITE" id="PS50225"/>
    </source>
</evidence>
<dbReference type="KEGG" id="spu:576514"/>
<dbReference type="PROSITE" id="PS50225">
    <property type="entry name" value="SOCS"/>
    <property type="match status" value="1"/>
</dbReference>
<feature type="domain" description="SOCS box" evidence="2">
    <location>
        <begin position="478"/>
        <end position="520"/>
    </location>
</feature>
<feature type="repeat" description="ANK" evidence="1">
    <location>
        <begin position="213"/>
        <end position="245"/>
    </location>
</feature>
<dbReference type="RefSeq" id="XP_030855325.1">
    <property type="nucleotide sequence ID" value="XM_030999465.1"/>
</dbReference>
<dbReference type="OrthoDB" id="539213at2759"/>
<dbReference type="AlphaFoldDB" id="A0A7M7PUP8"/>
<keyword evidence="1" id="KW-0040">ANK repeat</keyword>
<reference evidence="3" key="2">
    <citation type="submission" date="2021-01" db="UniProtKB">
        <authorList>
            <consortium name="EnsemblMetazoa"/>
        </authorList>
    </citation>
    <scope>IDENTIFICATION</scope>
</reference>
<dbReference type="GeneID" id="576514"/>
<feature type="repeat" description="ANK" evidence="1">
    <location>
        <begin position="147"/>
        <end position="179"/>
    </location>
</feature>
<feature type="repeat" description="ANK" evidence="1">
    <location>
        <begin position="278"/>
        <end position="306"/>
    </location>
</feature>
<keyword evidence="4" id="KW-1185">Reference proteome</keyword>
<dbReference type="InterPro" id="IPR036770">
    <property type="entry name" value="Ankyrin_rpt-contain_sf"/>
</dbReference>
<dbReference type="Pfam" id="PF12796">
    <property type="entry name" value="Ank_2"/>
    <property type="match status" value="3"/>
</dbReference>
<feature type="repeat" description="ANK" evidence="1">
    <location>
        <begin position="42"/>
        <end position="74"/>
    </location>
</feature>
<protein>
    <recommendedName>
        <fullName evidence="2">SOCS box domain-containing protein</fullName>
    </recommendedName>
</protein>
<reference evidence="4" key="1">
    <citation type="submission" date="2015-02" db="EMBL/GenBank/DDBJ databases">
        <title>Genome sequencing for Strongylocentrotus purpuratus.</title>
        <authorList>
            <person name="Murali S."/>
            <person name="Liu Y."/>
            <person name="Vee V."/>
            <person name="English A."/>
            <person name="Wang M."/>
            <person name="Skinner E."/>
            <person name="Han Y."/>
            <person name="Muzny D.M."/>
            <person name="Worley K.C."/>
            <person name="Gibbs R.A."/>
        </authorList>
    </citation>
    <scope>NUCLEOTIDE SEQUENCE</scope>
</reference>
<dbReference type="InterPro" id="IPR001496">
    <property type="entry name" value="SOCS_box"/>
</dbReference>
<dbReference type="EnsemblMetazoa" id="XM_030999466">
    <property type="protein sequence ID" value="XP_030855326"/>
    <property type="gene ID" value="LOC576514"/>
</dbReference>
<dbReference type="InterPro" id="IPR036036">
    <property type="entry name" value="SOCS_box-like_dom_sf"/>
</dbReference>
<dbReference type="PANTHER" id="PTHR24133:SF40">
    <property type="entry name" value="ANKYRIN REPEAT DOMAIN 44"/>
    <property type="match status" value="1"/>
</dbReference>
<dbReference type="FunCoup" id="A0A7M7PUP8">
    <property type="interactions" value="837"/>
</dbReference>
<dbReference type="Pfam" id="PF07525">
    <property type="entry name" value="SOCS_box"/>
    <property type="match status" value="1"/>
</dbReference>
<dbReference type="SUPFAM" id="SSF158235">
    <property type="entry name" value="SOCS box-like"/>
    <property type="match status" value="1"/>
</dbReference>
<feature type="repeat" description="ANK" evidence="1">
    <location>
        <begin position="180"/>
        <end position="212"/>
    </location>
</feature>
<dbReference type="Pfam" id="PF13637">
    <property type="entry name" value="Ank_4"/>
    <property type="match status" value="1"/>
</dbReference>
<evidence type="ECO:0000256" key="1">
    <source>
        <dbReference type="PROSITE-ProRule" id="PRU00023"/>
    </source>
</evidence>
<dbReference type="EnsemblMetazoa" id="XM_030999465">
    <property type="protein sequence ID" value="XP_030855325"/>
    <property type="gene ID" value="LOC576514"/>
</dbReference>
<dbReference type="OMA" id="HVNDTHF"/>
<accession>A0A7M7PUP8</accession>
<dbReference type="InParanoid" id="A0A7M7PUP8"/>
<dbReference type="RefSeq" id="XP_030855326.1">
    <property type="nucleotide sequence ID" value="XM_030999466.1"/>
</dbReference>
<dbReference type="InterPro" id="IPR002110">
    <property type="entry name" value="Ankyrin_rpt"/>
</dbReference>
<proteinExistence type="predicted"/>
<dbReference type="PROSITE" id="PS50088">
    <property type="entry name" value="ANK_REPEAT"/>
    <property type="match status" value="7"/>
</dbReference>
<feature type="repeat" description="ANK" evidence="1">
    <location>
        <begin position="81"/>
        <end position="113"/>
    </location>
</feature>
<dbReference type="PRINTS" id="PR01415">
    <property type="entry name" value="ANKYRIN"/>
</dbReference>
<dbReference type="PANTHER" id="PTHR24133">
    <property type="entry name" value="ANKYRIN DOMAIN-CONTAINING"/>
    <property type="match status" value="1"/>
</dbReference>
<dbReference type="SMART" id="SM00248">
    <property type="entry name" value="ANK"/>
    <property type="match status" value="11"/>
</dbReference>
<sequence>MDFTETYLDTCSSVTMAIRAGSRPGLLRLIRQGKPLDAPDNRGWRPIHEAAAAGNVQCLQLLVNHFDEEDVKDELNQRTFEGETPLFLAAKAGHHDVVSVLLQNEADPNISNNEDGSSILQAVCGNHIRCVEHLTRAGADLNAKYYNGWTPLHEAASQGNVAITEYLLNANANIGAKDDHGIQPVFVAAQYGKLDCLTMLLDRGGDTNSQAQDKATPLYIATQENYVDIVKLLLERGASPKITVEDGYLPIHVAAYKGHNQCLELLLDHYDTYTTLDCPDTPLHLAIEGGQRETVKFLIEHGFDVNTGWKLPRDQLEKVRNTRPHFLPPLTMAVMERQKDLVQDMLAIGASANCREFPPVTAYKCPFYAAFPSINILDILLKHCKGARCPHSKWTMFRVFSRSKDLEAIQFLLDRGQELEPECDDCSGDTKCYCPLRDYAVDQKDFFEALVRLWWQYVSFQPRCKYVMDALKPHVDCPRSLMHLSRMVVRGRLGPHRLYTENAIRNLPIPTIIQDYLLHR</sequence>
<dbReference type="EnsemblMetazoa" id="XM_030999467">
    <property type="protein sequence ID" value="XP_030855327"/>
    <property type="gene ID" value="LOC576514"/>
</dbReference>
<dbReference type="CDD" id="cd03587">
    <property type="entry name" value="SOCS"/>
    <property type="match status" value="1"/>
</dbReference>
<name>A0A7M7PUP8_STRPU</name>
<dbReference type="SMART" id="SM00969">
    <property type="entry name" value="SOCS_box"/>
    <property type="match status" value="1"/>
</dbReference>
<organism evidence="3 4">
    <name type="scientific">Strongylocentrotus purpuratus</name>
    <name type="common">Purple sea urchin</name>
    <dbReference type="NCBI Taxonomy" id="7668"/>
    <lineage>
        <taxon>Eukaryota</taxon>
        <taxon>Metazoa</taxon>
        <taxon>Echinodermata</taxon>
        <taxon>Eleutherozoa</taxon>
        <taxon>Echinozoa</taxon>
        <taxon>Echinoidea</taxon>
        <taxon>Euechinoidea</taxon>
        <taxon>Echinacea</taxon>
        <taxon>Camarodonta</taxon>
        <taxon>Echinidea</taxon>
        <taxon>Strongylocentrotidae</taxon>
        <taxon>Strongylocentrotus</taxon>
    </lineage>
</organism>
<dbReference type="Proteomes" id="UP000007110">
    <property type="component" value="Unassembled WGS sequence"/>
</dbReference>
<dbReference type="InterPro" id="IPR052391">
    <property type="entry name" value="E3_Ligase-Neurotoxin"/>
</dbReference>
<dbReference type="Gene3D" id="1.10.750.20">
    <property type="entry name" value="SOCS box"/>
    <property type="match status" value="1"/>
</dbReference>
<dbReference type="SUPFAM" id="SSF48403">
    <property type="entry name" value="Ankyrin repeat"/>
    <property type="match status" value="1"/>
</dbReference>
<dbReference type="RefSeq" id="XP_030855324.1">
    <property type="nucleotide sequence ID" value="XM_030999464.1"/>
</dbReference>
<dbReference type="RefSeq" id="XP_030855327.1">
    <property type="nucleotide sequence ID" value="XM_030999467.1"/>
</dbReference>
<dbReference type="GO" id="GO:0035556">
    <property type="term" value="P:intracellular signal transduction"/>
    <property type="evidence" value="ECO:0007669"/>
    <property type="project" value="InterPro"/>
</dbReference>
<dbReference type="Gene3D" id="1.25.40.20">
    <property type="entry name" value="Ankyrin repeat-containing domain"/>
    <property type="match status" value="4"/>
</dbReference>
<evidence type="ECO:0000313" key="4">
    <source>
        <dbReference type="Proteomes" id="UP000007110"/>
    </source>
</evidence>